<keyword evidence="3" id="KW-1185">Reference proteome</keyword>
<evidence type="ECO:0000313" key="3">
    <source>
        <dbReference type="Proteomes" id="UP000242715"/>
    </source>
</evidence>
<dbReference type="AlphaFoldDB" id="A0A2Z6NFM1"/>
<proteinExistence type="predicted"/>
<protein>
    <submittedName>
        <fullName evidence="2">Uncharacterized protein</fullName>
    </submittedName>
</protein>
<dbReference type="Proteomes" id="UP000242715">
    <property type="component" value="Unassembled WGS sequence"/>
</dbReference>
<evidence type="ECO:0000256" key="1">
    <source>
        <dbReference type="SAM" id="MobiDB-lite"/>
    </source>
</evidence>
<name>A0A2Z6NFM1_TRISU</name>
<dbReference type="EMBL" id="DF973577">
    <property type="protein sequence ID" value="GAU35140.1"/>
    <property type="molecule type" value="Genomic_DNA"/>
</dbReference>
<gene>
    <name evidence="2" type="ORF">TSUD_394660</name>
</gene>
<reference evidence="3" key="1">
    <citation type="journal article" date="2017" name="Front. Plant Sci.">
        <title>Climate Clever Clovers: New Paradigm to Reduce the Environmental Footprint of Ruminants by Breeding Low Methanogenic Forages Utilizing Haplotype Variation.</title>
        <authorList>
            <person name="Kaur P."/>
            <person name="Appels R."/>
            <person name="Bayer P.E."/>
            <person name="Keeble-Gagnere G."/>
            <person name="Wang J."/>
            <person name="Hirakawa H."/>
            <person name="Shirasawa K."/>
            <person name="Vercoe P."/>
            <person name="Stefanova K."/>
            <person name="Durmic Z."/>
            <person name="Nichols P."/>
            <person name="Revell C."/>
            <person name="Isobe S.N."/>
            <person name="Edwards D."/>
            <person name="Erskine W."/>
        </authorList>
    </citation>
    <scope>NUCLEOTIDE SEQUENCE [LARGE SCALE GENOMIC DNA]</scope>
    <source>
        <strain evidence="3">cv. Daliak</strain>
    </source>
</reference>
<organism evidence="2 3">
    <name type="scientific">Trifolium subterraneum</name>
    <name type="common">Subterranean clover</name>
    <dbReference type="NCBI Taxonomy" id="3900"/>
    <lineage>
        <taxon>Eukaryota</taxon>
        <taxon>Viridiplantae</taxon>
        <taxon>Streptophyta</taxon>
        <taxon>Embryophyta</taxon>
        <taxon>Tracheophyta</taxon>
        <taxon>Spermatophyta</taxon>
        <taxon>Magnoliopsida</taxon>
        <taxon>eudicotyledons</taxon>
        <taxon>Gunneridae</taxon>
        <taxon>Pentapetalae</taxon>
        <taxon>rosids</taxon>
        <taxon>fabids</taxon>
        <taxon>Fabales</taxon>
        <taxon>Fabaceae</taxon>
        <taxon>Papilionoideae</taxon>
        <taxon>50 kb inversion clade</taxon>
        <taxon>NPAAA clade</taxon>
        <taxon>Hologalegina</taxon>
        <taxon>IRL clade</taxon>
        <taxon>Trifolieae</taxon>
        <taxon>Trifolium</taxon>
    </lineage>
</organism>
<feature type="region of interest" description="Disordered" evidence="1">
    <location>
        <begin position="1"/>
        <end position="74"/>
    </location>
</feature>
<evidence type="ECO:0000313" key="2">
    <source>
        <dbReference type="EMBL" id="GAU35140.1"/>
    </source>
</evidence>
<sequence length="74" mass="8434">MQEEYKKQLALSTQDGSRQVDEHLSLTTWSGVIGGKKKGSRLTPDAEDPEDDCPYPIYGEEEEDEDEDEEEQEV</sequence>
<feature type="compositionally biased region" description="Acidic residues" evidence="1">
    <location>
        <begin position="45"/>
        <end position="74"/>
    </location>
</feature>
<accession>A0A2Z6NFM1</accession>